<evidence type="ECO:0000313" key="7">
    <source>
        <dbReference type="EMBL" id="QBD78302.1"/>
    </source>
</evidence>
<dbReference type="PANTHER" id="PTHR43284:SF1">
    <property type="entry name" value="ASPARAGINE SYNTHETASE"/>
    <property type="match status" value="1"/>
</dbReference>
<keyword evidence="8" id="KW-1185">Reference proteome</keyword>
<comment type="pathway">
    <text evidence="1">Amino-acid biosynthesis; L-asparagine biosynthesis; L-asparagine from L-aspartate (L-Gln route): step 1/1.</text>
</comment>
<gene>
    <name evidence="7" type="ORF">EPA93_20780</name>
</gene>
<accession>A0A4P6JST5</accession>
<dbReference type="InterPro" id="IPR014729">
    <property type="entry name" value="Rossmann-like_a/b/a_fold"/>
</dbReference>
<dbReference type="Pfam" id="PF00733">
    <property type="entry name" value="Asn_synthase"/>
    <property type="match status" value="1"/>
</dbReference>
<sequence>MPTLAGWLTGEQVPQEFIEQALITMGEVLGRAGGQPARTTQPGAGLIAFSDPAYSTQHNTEPPVLDWVPDRRTLVYRRPLSGLHPLYYIENWPAQGNLLFASEIKALFAVGVPRRLHLAALDALLRYGFIPAPLTAFKEIYVVPAGSILRWQRATTVLNWSTDYQLEQRLKADEARASLHQLLQEAVASLLPSHEQLVAFSNGDSASALAIALAAQRTSAPFTVASLGYKKMKSKQIWQEAERVATSCQLPFLAITGLDQPEFWVATLNGLEAPVTNSRMLALHQLFHTTAMETGARVAISATGAHLLTGSGQLEPKPSYHKREDIFQRYSRTIAPRWTGKADELWSADTLAQLQQEEPWEETLHARKLARKASQFTDVSQGQYYLDLHLRLPDLLVNAMQALATPERMAIRSPFLHMQVIEALVRLPMSQQTEQAGPALLTQLARQYIPDIGLESLTSSLEAPSASLLHLDGSELLAELLSVEALKSRGIFNQRIIQQLFSERQTPGNRRALLLVFTTQLLCHLFAADL</sequence>
<comment type="similarity">
    <text evidence="2">Belongs to the asparagine synthetase family.</text>
</comment>
<keyword evidence="4" id="KW-0028">Amino-acid biosynthesis</keyword>
<reference evidence="7 8" key="1">
    <citation type="submission" date="2019-01" db="EMBL/GenBank/DDBJ databases">
        <title>Ktedonosporobacter rubrisoli SCAWS-G2.</title>
        <authorList>
            <person name="Huang Y."/>
            <person name="Yan B."/>
        </authorList>
    </citation>
    <scope>NUCLEOTIDE SEQUENCE [LARGE SCALE GENOMIC DNA]</scope>
    <source>
        <strain evidence="7 8">SCAWS-G2</strain>
    </source>
</reference>
<organism evidence="7 8">
    <name type="scientific">Ktedonosporobacter rubrisoli</name>
    <dbReference type="NCBI Taxonomy" id="2509675"/>
    <lineage>
        <taxon>Bacteria</taxon>
        <taxon>Bacillati</taxon>
        <taxon>Chloroflexota</taxon>
        <taxon>Ktedonobacteria</taxon>
        <taxon>Ktedonobacterales</taxon>
        <taxon>Ktedonosporobacteraceae</taxon>
        <taxon>Ktedonosporobacter</taxon>
    </lineage>
</organism>
<evidence type="ECO:0000256" key="2">
    <source>
        <dbReference type="ARBA" id="ARBA00005752"/>
    </source>
</evidence>
<dbReference type="Proteomes" id="UP000290365">
    <property type="component" value="Chromosome"/>
</dbReference>
<keyword evidence="4" id="KW-0061">Asparagine biosynthesis</keyword>
<dbReference type="AlphaFoldDB" id="A0A4P6JST5"/>
<dbReference type="InterPro" id="IPR006426">
    <property type="entry name" value="Asn_synth_AEB"/>
</dbReference>
<dbReference type="PANTHER" id="PTHR43284">
    <property type="entry name" value="ASPARAGINE SYNTHETASE (GLUTAMINE-HYDROLYZING)"/>
    <property type="match status" value="1"/>
</dbReference>
<evidence type="ECO:0000256" key="5">
    <source>
        <dbReference type="ARBA" id="ARBA00048741"/>
    </source>
</evidence>
<proteinExistence type="inferred from homology"/>
<dbReference type="GO" id="GO:0006529">
    <property type="term" value="P:asparagine biosynthetic process"/>
    <property type="evidence" value="ECO:0007669"/>
    <property type="project" value="UniProtKB-KW"/>
</dbReference>
<protein>
    <recommendedName>
        <fullName evidence="3">asparagine synthase (glutamine-hydrolyzing)</fullName>
        <ecNumber evidence="3">6.3.5.4</ecNumber>
    </recommendedName>
</protein>
<comment type="catalytic activity">
    <reaction evidence="5">
        <text>L-aspartate + L-glutamine + ATP + H2O = L-asparagine + L-glutamate + AMP + diphosphate + H(+)</text>
        <dbReference type="Rhea" id="RHEA:12228"/>
        <dbReference type="ChEBI" id="CHEBI:15377"/>
        <dbReference type="ChEBI" id="CHEBI:15378"/>
        <dbReference type="ChEBI" id="CHEBI:29985"/>
        <dbReference type="ChEBI" id="CHEBI:29991"/>
        <dbReference type="ChEBI" id="CHEBI:30616"/>
        <dbReference type="ChEBI" id="CHEBI:33019"/>
        <dbReference type="ChEBI" id="CHEBI:58048"/>
        <dbReference type="ChEBI" id="CHEBI:58359"/>
        <dbReference type="ChEBI" id="CHEBI:456215"/>
        <dbReference type="EC" id="6.3.5.4"/>
    </reaction>
</comment>
<evidence type="ECO:0000313" key="8">
    <source>
        <dbReference type="Proteomes" id="UP000290365"/>
    </source>
</evidence>
<evidence type="ECO:0000259" key="6">
    <source>
        <dbReference type="Pfam" id="PF00733"/>
    </source>
</evidence>
<dbReference type="InterPro" id="IPR051786">
    <property type="entry name" value="ASN_synthetase/amidase"/>
</dbReference>
<dbReference type="GO" id="GO:0005829">
    <property type="term" value="C:cytosol"/>
    <property type="evidence" value="ECO:0007669"/>
    <property type="project" value="TreeGrafter"/>
</dbReference>
<dbReference type="InterPro" id="IPR029055">
    <property type="entry name" value="Ntn_hydrolases_N"/>
</dbReference>
<dbReference type="KEGG" id="kbs:EPA93_20780"/>
<dbReference type="PIRSF" id="PIRSF001589">
    <property type="entry name" value="Asn_synthetase_glu-h"/>
    <property type="match status" value="1"/>
</dbReference>
<dbReference type="SUPFAM" id="SSF56235">
    <property type="entry name" value="N-terminal nucleophile aminohydrolases (Ntn hydrolases)"/>
    <property type="match status" value="1"/>
</dbReference>
<name>A0A4P6JST5_KTERU</name>
<feature type="domain" description="Asparagine synthetase" evidence="6">
    <location>
        <begin position="179"/>
        <end position="510"/>
    </location>
</feature>
<dbReference type="EC" id="6.3.5.4" evidence="3"/>
<evidence type="ECO:0000256" key="3">
    <source>
        <dbReference type="ARBA" id="ARBA00012737"/>
    </source>
</evidence>
<dbReference type="EMBL" id="CP035758">
    <property type="protein sequence ID" value="QBD78302.1"/>
    <property type="molecule type" value="Genomic_DNA"/>
</dbReference>
<evidence type="ECO:0000256" key="1">
    <source>
        <dbReference type="ARBA" id="ARBA00005187"/>
    </source>
</evidence>
<evidence type="ECO:0000256" key="4">
    <source>
        <dbReference type="ARBA" id="ARBA00022888"/>
    </source>
</evidence>
<dbReference type="GO" id="GO:0004066">
    <property type="term" value="F:asparagine synthase (glutamine-hydrolyzing) activity"/>
    <property type="evidence" value="ECO:0007669"/>
    <property type="project" value="UniProtKB-EC"/>
</dbReference>
<dbReference type="Gene3D" id="3.60.20.10">
    <property type="entry name" value="Glutamine Phosphoribosylpyrophosphate, subunit 1, domain 1"/>
    <property type="match status" value="1"/>
</dbReference>
<dbReference type="InterPro" id="IPR001962">
    <property type="entry name" value="Asn_synthase"/>
</dbReference>
<dbReference type="Gene3D" id="3.40.50.620">
    <property type="entry name" value="HUPs"/>
    <property type="match status" value="1"/>
</dbReference>
<dbReference type="RefSeq" id="WP_129889355.1">
    <property type="nucleotide sequence ID" value="NZ_CP035758.1"/>
</dbReference>
<dbReference type="OrthoDB" id="140331at2"/>
<dbReference type="SUPFAM" id="SSF52402">
    <property type="entry name" value="Adenine nucleotide alpha hydrolases-like"/>
    <property type="match status" value="1"/>
</dbReference>